<dbReference type="Proteomes" id="UP001259832">
    <property type="component" value="Unassembled WGS sequence"/>
</dbReference>
<feature type="compositionally biased region" description="Polar residues" evidence="1">
    <location>
        <begin position="1385"/>
        <end position="1395"/>
    </location>
</feature>
<evidence type="ECO:0000313" key="2">
    <source>
        <dbReference type="EMBL" id="KAK1931955.1"/>
    </source>
</evidence>
<keyword evidence="3" id="KW-1185">Reference proteome</keyword>
<reference evidence="2" key="1">
    <citation type="submission" date="2023-08" db="EMBL/GenBank/DDBJ databases">
        <title>Reference Genome Resource for the Citrus Pathogen Phytophthora citrophthora.</title>
        <authorList>
            <person name="Moller H."/>
            <person name="Coetzee B."/>
            <person name="Rose L.J."/>
            <person name="Van Niekerk J.M."/>
        </authorList>
    </citation>
    <scope>NUCLEOTIDE SEQUENCE</scope>
    <source>
        <strain evidence="2">STE-U-9442</strain>
    </source>
</reference>
<gene>
    <name evidence="2" type="ORF">P3T76_012455</name>
</gene>
<evidence type="ECO:0000313" key="3">
    <source>
        <dbReference type="Proteomes" id="UP001259832"/>
    </source>
</evidence>
<name>A0AAD9LD27_9STRA</name>
<dbReference type="EMBL" id="JASMQC010000031">
    <property type="protein sequence ID" value="KAK1931955.1"/>
    <property type="molecule type" value="Genomic_DNA"/>
</dbReference>
<organism evidence="2 3">
    <name type="scientific">Phytophthora citrophthora</name>
    <dbReference type="NCBI Taxonomy" id="4793"/>
    <lineage>
        <taxon>Eukaryota</taxon>
        <taxon>Sar</taxon>
        <taxon>Stramenopiles</taxon>
        <taxon>Oomycota</taxon>
        <taxon>Peronosporomycetes</taxon>
        <taxon>Peronosporales</taxon>
        <taxon>Peronosporaceae</taxon>
        <taxon>Phytophthora</taxon>
    </lineage>
</organism>
<protein>
    <submittedName>
        <fullName evidence="2">Protein broad-minded</fullName>
    </submittedName>
</protein>
<evidence type="ECO:0000256" key="1">
    <source>
        <dbReference type="SAM" id="MobiDB-lite"/>
    </source>
</evidence>
<accession>A0AAD9LD27</accession>
<comment type="caution">
    <text evidence="2">The sequence shown here is derived from an EMBL/GenBank/DDBJ whole genome shotgun (WGS) entry which is preliminary data.</text>
</comment>
<proteinExistence type="predicted"/>
<sequence>MHMAQLEATAALDELLLEQRALVDTALYPLQENTPLEDLVNHFHSTILALQHQEPSFWQLQVVEYIRSVLKSQIGRCVGDTVAGEQQNPVLIVADAITKVKTSVELESALQQLQKDVEMQITRLKEALHADDKLLRGAGVDKHFLVKFWEKLEETRALQQSEVERGVEQEEQTFESGSFERLSFDEDFNDMSRSAISFPCMEDFPATIRRMQSEDIVERAFGLDELMQIPVVEIIHSGSMFSTACSAIVELFLDTEIRGERCKSAERAKKVIYDLMNQVEDATQFAELFWAVLDFMGAHLETEELYLHRQDVYESTDNRTIAVLDCFRVFHSLLSKTMHHWVYFSADTLAQLLHSTFRLLTTYSKSSTEVETKQMHPLTMLFLIDHHSVRWFKLWLLNAPNSRQLFAALEDSGFVADLLQGLSRVRPLSAFKPVNSSKYGIEKRTIQSALLVLSYICEYQQGRELVSRWQRLPARAYINQRRTAWERPELEIVAAENDSVYRTIQVPVSEEKLHDGLDINYEHLGNKVVDAVVLSVGAFFVTEPKCLQECSEMLYEQWSTSISNSVAAYLHDTALEDVLAVLVKIIETCSADICGETTPASIELEEKNPWFPFRQPKSAVEVCQLVMDSISLRARRGVLNTADLRVAGHRIFRVVLSSKSVAKAAAKMPTSDVVRRVFELCKRSLQLMKCEVESSTEQWSCGSSRLLELIANLAVLPQSLKVASEIGLLEVLWTVCGSLLLQNDNPDFSHLSNCIASALNRSVEGVHIMNGKSSIRVYQQLELPALSFRELLGCLSFSASATRFFSLPGTQETPFQLINELQDSVDFTVALNSPDDEWPELLVSPMRRLQWLRCCLSSHFASSALLSLDRSPIIDFLSKTIAVHKVGFCTSSCQAEDTCCVAFQLILSLVSSLPSMLECSSLLYELKLMGYNEKCSPQRTSFCCDNEILGSCLFLEKQLRYELEVVGGPSEKLPQSELFAFDATRTLYEVSTEEKIPSAFAFTLHKKILRAIQDGVEAGLSTPVDFVLISQASWELVNALEAELAVNPPLATCKPATAFTVIFAKLIYDLIMSKRSRLERPVKPNGVESSGKSVTSFTQSGEEFFPTDSERKLMNRFYKNYAHDLSLESSPTMLHCIIKKFGKVAMDCFPVTVLMLLHPTYNEVEILNFLSLCIASPSAGFLWPRSNDIAEDVVPPAVLIAKAVQNILEKEFPQKTEVLIVMLALQISQAIEQCQCSLLSLVQRWHSQSFWNYFDWENVVLYTYFTALYGAEFQVRVYNMLCRRELKLISSCFQVYVIVAILRHLEPTMRELTSNHNGQSLAPFLTLIRKPIRGFRFSPWRSFLLRLRSEYHEAVETLLFRTGGDVDESDLNRSDSPLTPKVNAFGNSQPSHTFL</sequence>
<feature type="region of interest" description="Disordered" evidence="1">
    <location>
        <begin position="1369"/>
        <end position="1395"/>
    </location>
</feature>